<dbReference type="Pfam" id="PF00089">
    <property type="entry name" value="Trypsin"/>
    <property type="match status" value="1"/>
</dbReference>
<dbReference type="CDD" id="cd00190">
    <property type="entry name" value="Tryp_SPc"/>
    <property type="match status" value="1"/>
</dbReference>
<organism evidence="5 6">
    <name type="scientific">Cherax quadricarinatus</name>
    <name type="common">Australian red claw crayfish</name>
    <dbReference type="NCBI Taxonomy" id="27406"/>
    <lineage>
        <taxon>Eukaryota</taxon>
        <taxon>Metazoa</taxon>
        <taxon>Ecdysozoa</taxon>
        <taxon>Arthropoda</taxon>
        <taxon>Crustacea</taxon>
        <taxon>Multicrustacea</taxon>
        <taxon>Malacostraca</taxon>
        <taxon>Eumalacostraca</taxon>
        <taxon>Eucarida</taxon>
        <taxon>Decapoda</taxon>
        <taxon>Pleocyemata</taxon>
        <taxon>Astacidea</taxon>
        <taxon>Parastacoidea</taxon>
        <taxon>Parastacidae</taxon>
        <taxon>Cherax</taxon>
    </lineage>
</organism>
<evidence type="ECO:0000256" key="2">
    <source>
        <dbReference type="ARBA" id="ARBA00024195"/>
    </source>
</evidence>
<keyword evidence="6" id="KW-1185">Reference proteome</keyword>
<feature type="domain" description="Peptidase S1" evidence="4">
    <location>
        <begin position="169"/>
        <end position="419"/>
    </location>
</feature>
<proteinExistence type="inferred from homology"/>
<evidence type="ECO:0000256" key="1">
    <source>
        <dbReference type="ARBA" id="ARBA00023157"/>
    </source>
</evidence>
<keyword evidence="3" id="KW-0732">Signal</keyword>
<dbReference type="InterPro" id="IPR051487">
    <property type="entry name" value="Ser/Thr_Proteases_Immune/Dev"/>
</dbReference>
<dbReference type="GO" id="GO:0006508">
    <property type="term" value="P:proteolysis"/>
    <property type="evidence" value="ECO:0007669"/>
    <property type="project" value="InterPro"/>
</dbReference>
<dbReference type="FunFam" id="2.40.10.10:FF:000002">
    <property type="entry name" value="Transmembrane protease serine"/>
    <property type="match status" value="1"/>
</dbReference>
<dbReference type="SUPFAM" id="SSF50494">
    <property type="entry name" value="Trypsin-like serine proteases"/>
    <property type="match status" value="1"/>
</dbReference>
<feature type="signal peptide" evidence="3">
    <location>
        <begin position="1"/>
        <end position="35"/>
    </location>
</feature>
<dbReference type="InterPro" id="IPR009003">
    <property type="entry name" value="Peptidase_S1_PA"/>
</dbReference>
<keyword evidence="1" id="KW-1015">Disulfide bond</keyword>
<sequence length="420" mass="44513">ATVVAVLSSNLLIYTMMRLWWCICVCVVVTVRVEAQSNGVTTKIGLVSSDLGLPPVVGNPQGIPTRTDTIEGCVCLPVNQVCPSQPGAPPISQPVVGGGGGGGGGHSGAGIIDIRIVNLPSAGACPGQKLCCPDGSIPPRPGQIGRPRPVRPFPAQINTGACGIQNPQPLNGQGANIAEADFGEYPWMAVVLDFDDNYKGGGALISENWVLTAAHKVVNERNLKVRLGDYDVSIPQEHPSLSHVDIPVSNVIIHPQFKSDTLQNDVGLLRLRNPVNTRQYPHIGTVCLPQQDQIFDGDNQCWVTGYGKDAFDSTGQFQRILKEVDVPMVDPIVCQHRLRNTRLGQDFLLDRRSFVCAGGIAGKDACTGDGGAPLVCRPEGGGWTVVGLVAWGIGCASSEVPGVYVSVPAFANFIRQHVRA</sequence>
<dbReference type="SMART" id="SM00020">
    <property type="entry name" value="Tryp_SPc"/>
    <property type="match status" value="1"/>
</dbReference>
<dbReference type="PROSITE" id="PS50240">
    <property type="entry name" value="TRYPSIN_DOM"/>
    <property type="match status" value="1"/>
</dbReference>
<dbReference type="InterPro" id="IPR001314">
    <property type="entry name" value="Peptidase_S1A"/>
</dbReference>
<comment type="caution">
    <text evidence="5">The sequence shown here is derived from an EMBL/GenBank/DDBJ whole genome shotgun (WGS) entry which is preliminary data.</text>
</comment>
<dbReference type="PANTHER" id="PTHR24256">
    <property type="entry name" value="TRYPTASE-RELATED"/>
    <property type="match status" value="1"/>
</dbReference>
<dbReference type="AlphaFoldDB" id="A0AAW0WNN7"/>
<comment type="similarity">
    <text evidence="2">Belongs to the peptidase S1 family. CLIP subfamily.</text>
</comment>
<dbReference type="PRINTS" id="PR00722">
    <property type="entry name" value="CHYMOTRYPSIN"/>
</dbReference>
<reference evidence="5 6" key="1">
    <citation type="journal article" date="2024" name="BMC Genomics">
        <title>Genome assembly of redclaw crayfish (Cherax quadricarinatus) provides insights into its immune adaptation and hypoxia tolerance.</title>
        <authorList>
            <person name="Liu Z."/>
            <person name="Zheng J."/>
            <person name="Li H."/>
            <person name="Fang K."/>
            <person name="Wang S."/>
            <person name="He J."/>
            <person name="Zhou D."/>
            <person name="Weng S."/>
            <person name="Chi M."/>
            <person name="Gu Z."/>
            <person name="He J."/>
            <person name="Li F."/>
            <person name="Wang M."/>
        </authorList>
    </citation>
    <scope>NUCLEOTIDE SEQUENCE [LARGE SCALE GENOMIC DNA]</scope>
    <source>
        <strain evidence="5">ZL_2023a</strain>
    </source>
</reference>
<protein>
    <recommendedName>
        <fullName evidence="4">Peptidase S1 domain-containing protein</fullName>
    </recommendedName>
</protein>
<feature type="non-terminal residue" evidence="5">
    <location>
        <position position="1"/>
    </location>
</feature>
<evidence type="ECO:0000259" key="4">
    <source>
        <dbReference type="PROSITE" id="PS50240"/>
    </source>
</evidence>
<dbReference type="Gene3D" id="2.40.10.10">
    <property type="entry name" value="Trypsin-like serine proteases"/>
    <property type="match status" value="2"/>
</dbReference>
<dbReference type="EMBL" id="JARKIK010000052">
    <property type="protein sequence ID" value="KAK8733813.1"/>
    <property type="molecule type" value="Genomic_DNA"/>
</dbReference>
<dbReference type="Proteomes" id="UP001445076">
    <property type="component" value="Unassembled WGS sequence"/>
</dbReference>
<dbReference type="InterPro" id="IPR001254">
    <property type="entry name" value="Trypsin_dom"/>
</dbReference>
<name>A0AAW0WNN7_CHEQU</name>
<dbReference type="InterPro" id="IPR043504">
    <property type="entry name" value="Peptidase_S1_PA_chymotrypsin"/>
</dbReference>
<evidence type="ECO:0000313" key="6">
    <source>
        <dbReference type="Proteomes" id="UP001445076"/>
    </source>
</evidence>
<gene>
    <name evidence="5" type="ORF">OTU49_006185</name>
</gene>
<evidence type="ECO:0000313" key="5">
    <source>
        <dbReference type="EMBL" id="KAK8733813.1"/>
    </source>
</evidence>
<accession>A0AAW0WNN7</accession>
<evidence type="ECO:0000256" key="3">
    <source>
        <dbReference type="SAM" id="SignalP"/>
    </source>
</evidence>
<feature type="chain" id="PRO_5043822168" description="Peptidase S1 domain-containing protein" evidence="3">
    <location>
        <begin position="36"/>
        <end position="420"/>
    </location>
</feature>
<dbReference type="GO" id="GO:0004252">
    <property type="term" value="F:serine-type endopeptidase activity"/>
    <property type="evidence" value="ECO:0007669"/>
    <property type="project" value="InterPro"/>
</dbReference>